<proteinExistence type="predicted"/>
<name>A0A5N6QY35_9ROSI</name>
<keyword evidence="1" id="KW-0472">Membrane</keyword>
<sequence>MSSMEGKVCSVPDDQPAESHKLLLRLCSNEFIFTVSGIVALLFMNLPMEYVDGNPAPTFIFKGQPYTFHAFLVCVTGAFCGSICSMHLHDTNPKAARIFRRFRSGATLAALVIFLWTAAPAAFSF</sequence>
<feature type="transmembrane region" description="Helical" evidence="1">
    <location>
        <begin position="105"/>
        <end position="123"/>
    </location>
</feature>
<gene>
    <name evidence="2" type="ORF">FH972_007720</name>
</gene>
<accession>A0A5N6QY35</accession>
<evidence type="ECO:0000256" key="1">
    <source>
        <dbReference type="SAM" id="Phobius"/>
    </source>
</evidence>
<keyword evidence="1" id="KW-1133">Transmembrane helix</keyword>
<evidence type="ECO:0000313" key="2">
    <source>
        <dbReference type="EMBL" id="KAE8021870.1"/>
    </source>
</evidence>
<keyword evidence="1" id="KW-0812">Transmembrane</keyword>
<feature type="transmembrane region" description="Helical" evidence="1">
    <location>
        <begin position="22"/>
        <end position="46"/>
    </location>
</feature>
<evidence type="ECO:0000313" key="3">
    <source>
        <dbReference type="Proteomes" id="UP000327013"/>
    </source>
</evidence>
<feature type="transmembrane region" description="Helical" evidence="1">
    <location>
        <begin position="66"/>
        <end position="84"/>
    </location>
</feature>
<dbReference type="Proteomes" id="UP000327013">
    <property type="component" value="Chromosome 3"/>
</dbReference>
<dbReference type="OrthoDB" id="1716910at2759"/>
<reference evidence="2 3" key="1">
    <citation type="submission" date="2019-06" db="EMBL/GenBank/DDBJ databases">
        <title>A chromosomal-level reference genome of Carpinus fangiana (Coryloideae, Betulaceae).</title>
        <authorList>
            <person name="Yang X."/>
            <person name="Wang Z."/>
            <person name="Zhang L."/>
            <person name="Hao G."/>
            <person name="Liu J."/>
            <person name="Yang Y."/>
        </authorList>
    </citation>
    <scope>NUCLEOTIDE SEQUENCE [LARGE SCALE GENOMIC DNA]</scope>
    <source>
        <strain evidence="2">Cfa_2016G</strain>
        <tissue evidence="2">Leaf</tissue>
    </source>
</reference>
<protein>
    <submittedName>
        <fullName evidence="2">Uncharacterized protein</fullName>
    </submittedName>
</protein>
<dbReference type="AlphaFoldDB" id="A0A5N6QY35"/>
<dbReference type="EMBL" id="CM017323">
    <property type="protein sequence ID" value="KAE8021870.1"/>
    <property type="molecule type" value="Genomic_DNA"/>
</dbReference>
<keyword evidence="3" id="KW-1185">Reference proteome</keyword>
<organism evidence="2 3">
    <name type="scientific">Carpinus fangiana</name>
    <dbReference type="NCBI Taxonomy" id="176857"/>
    <lineage>
        <taxon>Eukaryota</taxon>
        <taxon>Viridiplantae</taxon>
        <taxon>Streptophyta</taxon>
        <taxon>Embryophyta</taxon>
        <taxon>Tracheophyta</taxon>
        <taxon>Spermatophyta</taxon>
        <taxon>Magnoliopsida</taxon>
        <taxon>eudicotyledons</taxon>
        <taxon>Gunneridae</taxon>
        <taxon>Pentapetalae</taxon>
        <taxon>rosids</taxon>
        <taxon>fabids</taxon>
        <taxon>Fagales</taxon>
        <taxon>Betulaceae</taxon>
        <taxon>Carpinus</taxon>
    </lineage>
</organism>